<dbReference type="OrthoDB" id="18440at2759"/>
<accession>A0A2A9NHZ5</accession>
<dbReference type="AlphaFoldDB" id="A0A2A9NHZ5"/>
<name>A0A2A9NHZ5_9AGAR</name>
<evidence type="ECO:0000313" key="3">
    <source>
        <dbReference type="Proteomes" id="UP000242287"/>
    </source>
</evidence>
<sequence>PILCTLPPTCIHRPTPLANTKELETHYATCHAHVCEQRGCGCVFPEARLLELHFTECHDPLAAVRKDRGEKIV</sequence>
<evidence type="ECO:0000313" key="2">
    <source>
        <dbReference type="EMBL" id="PFH50229.1"/>
    </source>
</evidence>
<gene>
    <name evidence="2" type="ORF">AMATHDRAFT_99177</name>
</gene>
<protein>
    <recommendedName>
        <fullName evidence="1">C2H2-type domain-containing protein</fullName>
    </recommendedName>
</protein>
<proteinExistence type="predicted"/>
<dbReference type="InterPro" id="IPR013087">
    <property type="entry name" value="Znf_C2H2_type"/>
</dbReference>
<feature type="non-terminal residue" evidence="2">
    <location>
        <position position="1"/>
    </location>
</feature>
<dbReference type="EMBL" id="KZ302008">
    <property type="protein sequence ID" value="PFH50229.1"/>
    <property type="molecule type" value="Genomic_DNA"/>
</dbReference>
<evidence type="ECO:0000259" key="1">
    <source>
        <dbReference type="PROSITE" id="PS00028"/>
    </source>
</evidence>
<feature type="non-terminal residue" evidence="2">
    <location>
        <position position="73"/>
    </location>
</feature>
<dbReference type="PROSITE" id="PS00028">
    <property type="entry name" value="ZINC_FINGER_C2H2_1"/>
    <property type="match status" value="1"/>
</dbReference>
<organism evidence="2 3">
    <name type="scientific">Amanita thiersii Skay4041</name>
    <dbReference type="NCBI Taxonomy" id="703135"/>
    <lineage>
        <taxon>Eukaryota</taxon>
        <taxon>Fungi</taxon>
        <taxon>Dikarya</taxon>
        <taxon>Basidiomycota</taxon>
        <taxon>Agaricomycotina</taxon>
        <taxon>Agaricomycetes</taxon>
        <taxon>Agaricomycetidae</taxon>
        <taxon>Agaricales</taxon>
        <taxon>Pluteineae</taxon>
        <taxon>Amanitaceae</taxon>
        <taxon>Amanita</taxon>
    </lineage>
</organism>
<reference evidence="2 3" key="1">
    <citation type="submission" date="2014-02" db="EMBL/GenBank/DDBJ databases">
        <title>Transposable element dynamics among asymbiotic and ectomycorrhizal Amanita fungi.</title>
        <authorList>
            <consortium name="DOE Joint Genome Institute"/>
            <person name="Hess J."/>
            <person name="Skrede I."/>
            <person name="Wolfe B."/>
            <person name="LaButti K."/>
            <person name="Ohm R.A."/>
            <person name="Grigoriev I.V."/>
            <person name="Pringle A."/>
        </authorList>
    </citation>
    <scope>NUCLEOTIDE SEQUENCE [LARGE SCALE GENOMIC DNA]</scope>
    <source>
        <strain evidence="2 3">SKay4041</strain>
    </source>
</reference>
<feature type="domain" description="C2H2-type" evidence="1">
    <location>
        <begin position="35"/>
        <end position="58"/>
    </location>
</feature>
<keyword evidence="3" id="KW-1185">Reference proteome</keyword>
<dbReference type="Proteomes" id="UP000242287">
    <property type="component" value="Unassembled WGS sequence"/>
</dbReference>